<dbReference type="InterPro" id="IPR023214">
    <property type="entry name" value="HAD_sf"/>
</dbReference>
<dbReference type="Pfam" id="PF08282">
    <property type="entry name" value="Hydrolase_3"/>
    <property type="match status" value="1"/>
</dbReference>
<dbReference type="GO" id="GO:0016791">
    <property type="term" value="F:phosphatase activity"/>
    <property type="evidence" value="ECO:0007669"/>
    <property type="project" value="TreeGrafter"/>
</dbReference>
<reference evidence="1" key="1">
    <citation type="journal article" date="2014" name="Int. J. Syst. Evol. Microbiol.">
        <title>Complete genome sequence of Corynebacterium casei LMG S-19264T (=DSM 44701T), isolated from a smear-ripened cheese.</title>
        <authorList>
            <consortium name="US DOE Joint Genome Institute (JGI-PGF)"/>
            <person name="Walter F."/>
            <person name="Albersmeier A."/>
            <person name="Kalinowski J."/>
            <person name="Ruckert C."/>
        </authorList>
    </citation>
    <scope>NUCLEOTIDE SEQUENCE</scope>
    <source>
        <strain evidence="1">VKM Ac-1958</strain>
    </source>
</reference>
<proteinExistence type="predicted"/>
<dbReference type="InterPro" id="IPR006379">
    <property type="entry name" value="HAD-SF_hydro_IIB"/>
</dbReference>
<dbReference type="Proteomes" id="UP001142325">
    <property type="component" value="Unassembled WGS sequence"/>
</dbReference>
<dbReference type="GO" id="GO:0005829">
    <property type="term" value="C:cytosol"/>
    <property type="evidence" value="ECO:0007669"/>
    <property type="project" value="TreeGrafter"/>
</dbReference>
<organism evidence="1 2">
    <name type="scientific">Microbacterium keratanolyticum</name>
    <dbReference type="NCBI Taxonomy" id="67574"/>
    <lineage>
        <taxon>Bacteria</taxon>
        <taxon>Bacillati</taxon>
        <taxon>Actinomycetota</taxon>
        <taxon>Actinomycetes</taxon>
        <taxon>Micrococcales</taxon>
        <taxon>Microbacteriaceae</taxon>
        <taxon>Microbacterium</taxon>
    </lineage>
</organism>
<gene>
    <name evidence="1" type="ORF">GCM10017596_01780</name>
</gene>
<dbReference type="GO" id="GO:0000287">
    <property type="term" value="F:magnesium ion binding"/>
    <property type="evidence" value="ECO:0007669"/>
    <property type="project" value="TreeGrafter"/>
</dbReference>
<dbReference type="Gene3D" id="3.40.50.1000">
    <property type="entry name" value="HAD superfamily/HAD-like"/>
    <property type="match status" value="1"/>
</dbReference>
<dbReference type="NCBIfam" id="TIGR01484">
    <property type="entry name" value="HAD-SF-IIB"/>
    <property type="match status" value="1"/>
</dbReference>
<dbReference type="PANTHER" id="PTHR10000:SF8">
    <property type="entry name" value="HAD SUPERFAMILY HYDROLASE-LIKE, TYPE 3"/>
    <property type="match status" value="1"/>
</dbReference>
<protein>
    <submittedName>
        <fullName evidence="1">Haloacid dehalogenase</fullName>
    </submittedName>
</protein>
<dbReference type="EMBL" id="BSET01000001">
    <property type="protein sequence ID" value="GLK00463.1"/>
    <property type="molecule type" value="Genomic_DNA"/>
</dbReference>
<accession>A0A9W6HPJ0</accession>
<dbReference type="InterPro" id="IPR036412">
    <property type="entry name" value="HAD-like_sf"/>
</dbReference>
<comment type="caution">
    <text evidence="1">The sequence shown here is derived from an EMBL/GenBank/DDBJ whole genome shotgun (WGS) entry which is preliminary data.</text>
</comment>
<evidence type="ECO:0000313" key="1">
    <source>
        <dbReference type="EMBL" id="GLK00463.1"/>
    </source>
</evidence>
<name>A0A9W6HPJ0_9MICO</name>
<reference evidence="1" key="2">
    <citation type="submission" date="2023-01" db="EMBL/GenBank/DDBJ databases">
        <authorList>
            <person name="Sun Q."/>
            <person name="Evtushenko L."/>
        </authorList>
    </citation>
    <scope>NUCLEOTIDE SEQUENCE</scope>
    <source>
        <strain evidence="1">VKM Ac-1958</strain>
    </source>
</reference>
<dbReference type="SUPFAM" id="SSF56784">
    <property type="entry name" value="HAD-like"/>
    <property type="match status" value="1"/>
</dbReference>
<sequence length="287" mass="30926">MTSPWLIGLDVDGTIILQTEEMSPGVPEAIAHLRDSGSEVTLATGRSWMATHPFLDLLGLRPEFVVSSNGAVTMRRTVSVDEALASPAAASYERWHVETFDPTVVLELLGEHLPQAQYMVELGSGKRLFTEHLDDWTLDGGRQVTFAELSHEPVSRVVVVAPGHDEADFHRIVEQAGLNDVSYAIGWTAWLDIAPYGVDKGTALERVRDHLGWNPHQVFVAGDGRNDIGMFEWSSRIGGHAIAMGQAPDEVKAAATGVTVEVERGGLALALRALVDVSAEASAASVD</sequence>
<dbReference type="Gene3D" id="3.30.1240.10">
    <property type="match status" value="1"/>
</dbReference>
<keyword evidence="2" id="KW-1185">Reference proteome</keyword>
<dbReference type="RefSeq" id="WP_204938183.1">
    <property type="nucleotide sequence ID" value="NZ_BAAAUM010000001.1"/>
</dbReference>
<evidence type="ECO:0000313" key="2">
    <source>
        <dbReference type="Proteomes" id="UP001142325"/>
    </source>
</evidence>
<dbReference type="PANTHER" id="PTHR10000">
    <property type="entry name" value="PHOSPHOSERINE PHOSPHATASE"/>
    <property type="match status" value="1"/>
</dbReference>
<dbReference type="AlphaFoldDB" id="A0A9W6HPJ0"/>